<accession>A0A1E7DQJ2</accession>
<dbReference type="EMBL" id="MAMP01000020">
    <property type="protein sequence ID" value="OES45352.1"/>
    <property type="molecule type" value="Genomic_DNA"/>
</dbReference>
<feature type="region of interest" description="Disordered" evidence="1">
    <location>
        <begin position="1"/>
        <end position="63"/>
    </location>
</feature>
<comment type="caution">
    <text evidence="2">The sequence shown here is derived from an EMBL/GenBank/DDBJ whole genome shotgun (WGS) entry which is preliminary data.</text>
</comment>
<gene>
    <name evidence="2" type="ORF">BA724_04940</name>
</gene>
<feature type="compositionally biased region" description="Polar residues" evidence="1">
    <location>
        <begin position="20"/>
        <end position="63"/>
    </location>
</feature>
<dbReference type="AlphaFoldDB" id="A0A1E7DQJ2"/>
<proteinExistence type="predicted"/>
<protein>
    <submittedName>
        <fullName evidence="2">Uncharacterized protein</fullName>
    </submittedName>
</protein>
<name>A0A1E7DQJ2_9BACI</name>
<dbReference type="Proteomes" id="UP000095658">
    <property type="component" value="Unassembled WGS sequence"/>
</dbReference>
<reference evidence="2 3" key="1">
    <citation type="submission" date="2016-06" db="EMBL/GenBank/DDBJ databases">
        <title>Domibacillus iocasae genome sequencing.</title>
        <authorList>
            <person name="Verma A."/>
            <person name="Pal Y."/>
            <person name="Ojha A.K."/>
            <person name="Krishnamurthi S."/>
        </authorList>
    </citation>
    <scope>NUCLEOTIDE SEQUENCE [LARGE SCALE GENOMIC DNA]</scope>
    <source>
        <strain evidence="2 3">DSM 29979</strain>
    </source>
</reference>
<feature type="compositionally biased region" description="Polar residues" evidence="1">
    <location>
        <begin position="1"/>
        <end position="11"/>
    </location>
</feature>
<evidence type="ECO:0000313" key="2">
    <source>
        <dbReference type="EMBL" id="OES45352.1"/>
    </source>
</evidence>
<sequence>MNRSAAQQIPQAVQGMMNGQAAQNMTQPLQGIMNNQGSQQPSSTQKPNNIQKSVTNLTSNKSN</sequence>
<keyword evidence="3" id="KW-1185">Reference proteome</keyword>
<organism evidence="2 3">
    <name type="scientific">Domibacillus iocasae</name>
    <dbReference type="NCBI Taxonomy" id="1714016"/>
    <lineage>
        <taxon>Bacteria</taxon>
        <taxon>Bacillati</taxon>
        <taxon>Bacillota</taxon>
        <taxon>Bacilli</taxon>
        <taxon>Bacillales</taxon>
        <taxon>Bacillaceae</taxon>
        <taxon>Domibacillus</taxon>
    </lineage>
</organism>
<evidence type="ECO:0000313" key="3">
    <source>
        <dbReference type="Proteomes" id="UP000095658"/>
    </source>
</evidence>
<evidence type="ECO:0000256" key="1">
    <source>
        <dbReference type="SAM" id="MobiDB-lite"/>
    </source>
</evidence>